<feature type="compositionally biased region" description="Basic and acidic residues" evidence="7">
    <location>
        <begin position="59"/>
        <end position="73"/>
    </location>
</feature>
<reference evidence="9" key="2">
    <citation type="submission" date="2008-07" db="EMBL/GenBank/DDBJ databases">
        <title>cDNA Sequences for Transcription Factors and Signaling Proteins of the Hemichordate Saccoglossus kowalevskii: Efficacy of the Expressed Sequence Tag (EST) Approach for Evolutionary and Developmental Studies of a New Organism.</title>
        <authorList>
            <person name="Freeman R.M.Jr."/>
            <person name="Wu M."/>
            <person name="Cordonnier-Pratt M.-M."/>
            <person name="Pratt L.H."/>
            <person name="Gruber C.E."/>
            <person name="Smith M."/>
            <person name="Lander E.S."/>
            <person name="Stange-Thomann N."/>
            <person name="Lowe C.J."/>
            <person name="Gehart J."/>
            <person name="Kirschner M."/>
        </authorList>
    </citation>
    <scope>NUCLEOTIDE SEQUENCE</scope>
</reference>
<dbReference type="InterPro" id="IPR036388">
    <property type="entry name" value="WH-like_DNA-bd_sf"/>
</dbReference>
<dbReference type="GO" id="GO:0005634">
    <property type="term" value="C:nucleus"/>
    <property type="evidence" value="ECO:0007669"/>
    <property type="project" value="UniProtKB-SubCell"/>
</dbReference>
<dbReference type="PROSITE" id="PS50039">
    <property type="entry name" value="FORK_HEAD_3"/>
    <property type="match status" value="1"/>
</dbReference>
<feature type="compositionally biased region" description="Basic residues" evidence="7">
    <location>
        <begin position="74"/>
        <end position="83"/>
    </location>
</feature>
<dbReference type="GO" id="GO:0009653">
    <property type="term" value="P:anatomical structure morphogenesis"/>
    <property type="evidence" value="ECO:0007669"/>
    <property type="project" value="TreeGrafter"/>
</dbReference>
<evidence type="ECO:0000256" key="4">
    <source>
        <dbReference type="ARBA" id="ARBA00023163"/>
    </source>
</evidence>
<evidence type="ECO:0000313" key="9">
    <source>
        <dbReference type="EMBL" id="ACH68434.1"/>
    </source>
</evidence>
<dbReference type="InterPro" id="IPR036390">
    <property type="entry name" value="WH_DNA-bd_sf"/>
</dbReference>
<feature type="compositionally biased region" description="Polar residues" evidence="7">
    <location>
        <begin position="280"/>
        <end position="292"/>
    </location>
</feature>
<proteinExistence type="evidence at transcript level"/>
<feature type="region of interest" description="Disordered" evidence="7">
    <location>
        <begin position="303"/>
        <end position="337"/>
    </location>
</feature>
<dbReference type="GO" id="GO:0030154">
    <property type="term" value="P:cell differentiation"/>
    <property type="evidence" value="ECO:0007669"/>
    <property type="project" value="TreeGrafter"/>
</dbReference>
<reference evidence="11" key="1">
    <citation type="journal article" date="2008" name="Biol. Bull.">
        <title>cDNA sequences for transcription factors and signaling proteins of the hemichordate Saccoglossus kowalevskii: efficacy of the expressed sequence tag (EST) approach for evolutionary and developmental studies of a new organism.</title>
        <authorList>
            <person name="Freeman R.M. Jr."/>
            <person name="Wu M."/>
            <person name="Cordonnier-Pratt M.M."/>
            <person name="Pratt L.H."/>
            <person name="Gruber C.E."/>
            <person name="Smith M."/>
            <person name="Lander E.S."/>
            <person name="Stange-Thomann N."/>
            <person name="Lowe C.J."/>
            <person name="Gerhart J."/>
            <person name="Kirschner M."/>
        </authorList>
    </citation>
    <scope>NUCLEOTIDE SEQUENCE</scope>
</reference>
<dbReference type="GO" id="GO:0048731">
    <property type="term" value="P:system development"/>
    <property type="evidence" value="ECO:0007669"/>
    <property type="project" value="UniProtKB-ARBA"/>
</dbReference>
<comment type="subcellular location">
    <subcellularLocation>
        <location evidence="1 6">Nucleus</location>
    </subcellularLocation>
</comment>
<dbReference type="PANTHER" id="PTHR11829">
    <property type="entry name" value="FORKHEAD BOX PROTEIN"/>
    <property type="match status" value="1"/>
</dbReference>
<feature type="region of interest" description="Disordered" evidence="7">
    <location>
        <begin position="37"/>
        <end position="85"/>
    </location>
</feature>
<dbReference type="PRINTS" id="PR00053">
    <property type="entry name" value="FORKHEAD"/>
</dbReference>
<evidence type="ECO:0000256" key="3">
    <source>
        <dbReference type="ARBA" id="ARBA00023125"/>
    </source>
</evidence>
<evidence type="ECO:0000256" key="6">
    <source>
        <dbReference type="PROSITE-ProRule" id="PRU00089"/>
    </source>
</evidence>
<dbReference type="InterPro" id="IPR030456">
    <property type="entry name" value="TF_fork_head_CS_2"/>
</dbReference>
<dbReference type="CDD" id="cd20019">
    <property type="entry name" value="FH_FOXE"/>
    <property type="match status" value="1"/>
</dbReference>
<evidence type="ECO:0000256" key="5">
    <source>
        <dbReference type="ARBA" id="ARBA00023242"/>
    </source>
</evidence>
<dbReference type="CTD" id="2304"/>
<evidence type="ECO:0000259" key="8">
    <source>
        <dbReference type="PROSITE" id="PS50039"/>
    </source>
</evidence>
<dbReference type="Gene3D" id="1.10.10.10">
    <property type="entry name" value="Winged helix-like DNA-binding domain superfamily/Winged helix DNA-binding domain"/>
    <property type="match status" value="1"/>
</dbReference>
<evidence type="ECO:0000313" key="10">
    <source>
        <dbReference type="Proteomes" id="UP000694865"/>
    </source>
</evidence>
<dbReference type="AlphaFoldDB" id="B5M222"/>
<dbReference type="GO" id="GO:0000978">
    <property type="term" value="F:RNA polymerase II cis-regulatory region sequence-specific DNA binding"/>
    <property type="evidence" value="ECO:0007669"/>
    <property type="project" value="TreeGrafter"/>
</dbReference>
<keyword evidence="3 6" id="KW-0238">DNA-binding</keyword>
<dbReference type="GeneID" id="100303469"/>
<dbReference type="PANTHER" id="PTHR11829:SF402">
    <property type="entry name" value="FORK HEAD DOMAIN-CONTAINING PROTEIN FD3-RELATED"/>
    <property type="match status" value="1"/>
</dbReference>
<evidence type="ECO:0000256" key="7">
    <source>
        <dbReference type="SAM" id="MobiDB-lite"/>
    </source>
</evidence>
<feature type="DNA-binding region" description="Fork-head" evidence="6">
    <location>
        <begin position="86"/>
        <end position="180"/>
    </location>
</feature>
<dbReference type="GO" id="GO:0000981">
    <property type="term" value="F:DNA-binding transcription factor activity, RNA polymerase II-specific"/>
    <property type="evidence" value="ECO:0007669"/>
    <property type="project" value="TreeGrafter"/>
</dbReference>
<dbReference type="Pfam" id="PF00250">
    <property type="entry name" value="Forkhead"/>
    <property type="match status" value="1"/>
</dbReference>
<evidence type="ECO:0000256" key="2">
    <source>
        <dbReference type="ARBA" id="ARBA00023015"/>
    </source>
</evidence>
<dbReference type="OrthoDB" id="5402974at2759"/>
<feature type="domain" description="Fork-head" evidence="8">
    <location>
        <begin position="86"/>
        <end position="180"/>
    </location>
</feature>
<accession>B5M222</accession>
<dbReference type="InterPro" id="IPR050211">
    <property type="entry name" value="FOX_domain-containing"/>
</dbReference>
<feature type="region of interest" description="Disordered" evidence="7">
    <location>
        <begin position="273"/>
        <end position="292"/>
    </location>
</feature>
<dbReference type="FunFam" id="1.10.10.10:FF:000201">
    <property type="entry name" value="Forkhead box E1"/>
    <property type="match status" value="1"/>
</dbReference>
<organism evidence="9">
    <name type="scientific">Saccoglossus kowalevskii</name>
    <name type="common">Acorn worm</name>
    <dbReference type="NCBI Taxonomy" id="10224"/>
    <lineage>
        <taxon>Eukaryota</taxon>
        <taxon>Metazoa</taxon>
        <taxon>Hemichordata</taxon>
        <taxon>Enteropneusta</taxon>
        <taxon>Harrimaniidae</taxon>
        <taxon>Saccoglossus</taxon>
    </lineage>
</organism>
<gene>
    <name evidence="9 11" type="primary">foxE</name>
    <name evidence="11" type="synonym">foxE1</name>
</gene>
<dbReference type="Proteomes" id="UP000694865">
    <property type="component" value="Unplaced"/>
</dbReference>
<keyword evidence="2" id="KW-0805">Transcription regulation</keyword>
<keyword evidence="4" id="KW-0804">Transcription</keyword>
<evidence type="ECO:0000313" key="11">
    <source>
        <dbReference type="RefSeq" id="NP_001158436.1"/>
    </source>
</evidence>
<evidence type="ECO:0000256" key="1">
    <source>
        <dbReference type="ARBA" id="ARBA00004123"/>
    </source>
</evidence>
<dbReference type="PROSITE" id="PS00658">
    <property type="entry name" value="FORK_HEAD_2"/>
    <property type="match status" value="1"/>
</dbReference>
<name>B5M222_SACKO</name>
<dbReference type="SMART" id="SM00339">
    <property type="entry name" value="FH"/>
    <property type="match status" value="1"/>
</dbReference>
<dbReference type="KEGG" id="sko:100303469"/>
<dbReference type="EMBL" id="EU931652">
    <property type="protein sequence ID" value="ACH68434.1"/>
    <property type="molecule type" value="mRNA"/>
</dbReference>
<reference evidence="11" key="3">
    <citation type="submission" date="2025-05" db="UniProtKB">
        <authorList>
            <consortium name="RefSeq"/>
        </authorList>
    </citation>
    <scope>IDENTIFICATION</scope>
</reference>
<keyword evidence="10" id="KW-1185">Reference proteome</keyword>
<protein>
    <submittedName>
        <fullName evidence="9">Forkhead box E protein</fullName>
    </submittedName>
    <submittedName>
        <fullName evidence="11">Forkhead box E1</fullName>
    </submittedName>
</protein>
<dbReference type="InterPro" id="IPR001766">
    <property type="entry name" value="Fork_head_dom"/>
</dbReference>
<dbReference type="RefSeq" id="NP_001158436.1">
    <property type="nucleotide sequence ID" value="NM_001164964.1"/>
</dbReference>
<dbReference type="SUPFAM" id="SSF46785">
    <property type="entry name" value="Winged helix' DNA-binding domain"/>
    <property type="match status" value="1"/>
</dbReference>
<sequence length="433" mass="47431">MVANWCLAEMPVNSFVERDVMENVDVINSAIAGPTVTTSNSSIVTPHQHVSHVSNGGEESTKSKEASPEDGKTGGRRRKRPAQRGKPPYSYIALIAMSIANSPERKLTLGGIYKFIMDRFPFYRDNSKKWQNSIRHNLTLNDCFVKLPREPGRPGKGHYWTLDPAAEDMFDNGSFLRRRKRFKRSDPTEGGYLNGHGYIQDSAFTPTATGRAHYQAMYGQTLYSQQNTAYTPGTHHPAMLSHYPTTATAHPPAMATTSAPRIFTIDNIINHDRQGPLANGTPSSHHGLSSSYVPNAFASSTIDLTPRSSTSDQSRSTCGSPQSIHSSPVIPSNISPDRATTTFASHAAYPYATIQSAGRDTSTNIFTNSSLHTANNIPMSSTSSAPRYPGSCVENDFAFSFAANAAATRFNTSHHFIRQNTFGHERLIPQTSI</sequence>
<keyword evidence="5 6" id="KW-0539">Nucleus</keyword>